<protein>
    <submittedName>
        <fullName evidence="1">Uncharacterized protein</fullName>
    </submittedName>
</protein>
<gene>
    <name evidence="1" type="ORF">V0R53_10970</name>
</gene>
<dbReference type="EMBL" id="JAZDQP010000006">
    <property type="protein sequence ID" value="MEE1866914.1"/>
    <property type="molecule type" value="Genomic_DNA"/>
</dbReference>
<sequence length="67" mass="7695">MTDPMLLAPDPAEFRFALYCRSHLFGLSDKPEPPVAIYRDEQVARAHGSKLWPSTWIVVDLHKDDRS</sequence>
<comment type="caution">
    <text evidence="1">The sequence shown here is derived from an EMBL/GenBank/DDBJ whole genome shotgun (WGS) entry which is preliminary data.</text>
</comment>
<evidence type="ECO:0000313" key="1">
    <source>
        <dbReference type="EMBL" id="MEE1866914.1"/>
    </source>
</evidence>
<dbReference type="RefSeq" id="WP_203542684.1">
    <property type="nucleotide sequence ID" value="NZ_JAZDCU010000025.1"/>
</dbReference>
<organism evidence="1 2">
    <name type="scientific">Pseudomonas auratipiscis</name>
    <dbReference type="NCBI Taxonomy" id="3115853"/>
    <lineage>
        <taxon>Bacteria</taxon>
        <taxon>Pseudomonadati</taxon>
        <taxon>Pseudomonadota</taxon>
        <taxon>Gammaproteobacteria</taxon>
        <taxon>Pseudomonadales</taxon>
        <taxon>Pseudomonadaceae</taxon>
        <taxon>Pseudomonas</taxon>
    </lineage>
</organism>
<evidence type="ECO:0000313" key="2">
    <source>
        <dbReference type="Proteomes" id="UP001307839"/>
    </source>
</evidence>
<dbReference type="AlphaFoldDB" id="A0AB35WXV7"/>
<name>A0AB35WXV7_9PSED</name>
<reference evidence="1 2" key="1">
    <citation type="submission" date="2024-01" db="EMBL/GenBank/DDBJ databases">
        <title>Unpublished Manusciprt.</title>
        <authorList>
            <person name="Duman M."/>
            <person name="Valdes E.G."/>
            <person name="Ajmi N."/>
            <person name="Altun S."/>
            <person name="Saticioglu I.B."/>
        </authorList>
    </citation>
    <scope>NUCLEOTIDE SEQUENCE [LARGE SCALE GENOMIC DNA]</scope>
    <source>
        <strain evidence="1 2">120P</strain>
    </source>
</reference>
<accession>A0AB35WXV7</accession>
<keyword evidence="2" id="KW-1185">Reference proteome</keyword>
<dbReference type="Proteomes" id="UP001307839">
    <property type="component" value="Unassembled WGS sequence"/>
</dbReference>
<proteinExistence type="predicted"/>